<reference evidence="2" key="1">
    <citation type="journal article" date="2020" name="mSystems">
        <title>Genome- and Community-Level Interaction Insights into Carbon Utilization and Element Cycling Functions of Hydrothermarchaeota in Hydrothermal Sediment.</title>
        <authorList>
            <person name="Zhou Z."/>
            <person name="Liu Y."/>
            <person name="Xu W."/>
            <person name="Pan J."/>
            <person name="Luo Z.H."/>
            <person name="Li M."/>
        </authorList>
    </citation>
    <scope>NUCLEOTIDE SEQUENCE [LARGE SCALE GENOMIC DNA]</scope>
    <source>
        <strain evidence="2">HyVt-577</strain>
    </source>
</reference>
<dbReference type="SUPFAM" id="SSF47413">
    <property type="entry name" value="lambda repressor-like DNA-binding domains"/>
    <property type="match status" value="1"/>
</dbReference>
<organism evidence="2">
    <name type="scientific">Caldithrix abyssi</name>
    <dbReference type="NCBI Taxonomy" id="187145"/>
    <lineage>
        <taxon>Bacteria</taxon>
        <taxon>Pseudomonadati</taxon>
        <taxon>Calditrichota</taxon>
        <taxon>Calditrichia</taxon>
        <taxon>Calditrichales</taxon>
        <taxon>Calditrichaceae</taxon>
        <taxon>Caldithrix</taxon>
    </lineage>
</organism>
<dbReference type="AlphaFoldDB" id="A0A7V4UDM1"/>
<sequence>MRSCSMINATEVTRRIESIRRQKGWTQEELAAQLGISQPAVSKYLRDRIPPAAVLLRLARLGNTTVEWLLTGQKSYLYEAPRVREKSAAYDIDYTLARKIAGLPPPLRQAVETLLEHLVPVREESGGR</sequence>
<evidence type="ECO:0000259" key="1">
    <source>
        <dbReference type="PROSITE" id="PS50943"/>
    </source>
</evidence>
<gene>
    <name evidence="2" type="ORF">ENK44_08230</name>
</gene>
<accession>A0A7V4UDM1</accession>
<dbReference type="EMBL" id="DRQG01000078">
    <property type="protein sequence ID" value="HGY55672.1"/>
    <property type="molecule type" value="Genomic_DNA"/>
</dbReference>
<dbReference type="Pfam" id="PF01381">
    <property type="entry name" value="HTH_3"/>
    <property type="match status" value="1"/>
</dbReference>
<dbReference type="CDD" id="cd00093">
    <property type="entry name" value="HTH_XRE"/>
    <property type="match status" value="1"/>
</dbReference>
<proteinExistence type="predicted"/>
<dbReference type="InterPro" id="IPR001387">
    <property type="entry name" value="Cro/C1-type_HTH"/>
</dbReference>
<feature type="domain" description="HTH cro/C1-type" evidence="1">
    <location>
        <begin position="16"/>
        <end position="69"/>
    </location>
</feature>
<protein>
    <submittedName>
        <fullName evidence="2">XRE family transcriptional regulator</fullName>
    </submittedName>
</protein>
<evidence type="ECO:0000313" key="2">
    <source>
        <dbReference type="EMBL" id="HGY55672.1"/>
    </source>
</evidence>
<dbReference type="PROSITE" id="PS50943">
    <property type="entry name" value="HTH_CROC1"/>
    <property type="match status" value="1"/>
</dbReference>
<dbReference type="SMART" id="SM00530">
    <property type="entry name" value="HTH_XRE"/>
    <property type="match status" value="1"/>
</dbReference>
<dbReference type="Gene3D" id="1.10.260.40">
    <property type="entry name" value="lambda repressor-like DNA-binding domains"/>
    <property type="match status" value="1"/>
</dbReference>
<comment type="caution">
    <text evidence="2">The sequence shown here is derived from an EMBL/GenBank/DDBJ whole genome shotgun (WGS) entry which is preliminary data.</text>
</comment>
<dbReference type="Proteomes" id="UP000885779">
    <property type="component" value="Unassembled WGS sequence"/>
</dbReference>
<dbReference type="GO" id="GO:0003677">
    <property type="term" value="F:DNA binding"/>
    <property type="evidence" value="ECO:0007669"/>
    <property type="project" value="InterPro"/>
</dbReference>
<dbReference type="InterPro" id="IPR010982">
    <property type="entry name" value="Lambda_DNA-bd_dom_sf"/>
</dbReference>
<name>A0A7V4UDM1_CALAY</name>